<dbReference type="Pfam" id="PF03799">
    <property type="entry name" value="FtsQ_DivIB_C"/>
    <property type="match status" value="1"/>
</dbReference>
<evidence type="ECO:0000313" key="10">
    <source>
        <dbReference type="Proteomes" id="UP000279422"/>
    </source>
</evidence>
<reference evidence="9 10" key="1">
    <citation type="submission" date="2018-06" db="EMBL/GenBank/DDBJ databases">
        <title>Extensive metabolic versatility and redundancy in microbially diverse, dynamic hydrothermal sediments.</title>
        <authorList>
            <person name="Dombrowski N."/>
            <person name="Teske A."/>
            <person name="Baker B.J."/>
        </authorList>
    </citation>
    <scope>NUCLEOTIDE SEQUENCE [LARGE SCALE GENOMIC DNA]</scope>
    <source>
        <strain evidence="9">B47_G16</strain>
    </source>
</reference>
<name>A0A497E341_UNCAE</name>
<evidence type="ECO:0000259" key="8">
    <source>
        <dbReference type="PROSITE" id="PS51779"/>
    </source>
</evidence>
<keyword evidence="6" id="KW-0472">Membrane</keyword>
<comment type="subcellular location">
    <subcellularLocation>
        <location evidence="1">Membrane</location>
    </subcellularLocation>
</comment>
<protein>
    <recommendedName>
        <fullName evidence="8">POTRA domain-containing protein</fullName>
    </recommendedName>
</protein>
<dbReference type="Pfam" id="PF08478">
    <property type="entry name" value="POTRA_1"/>
    <property type="match status" value="1"/>
</dbReference>
<keyword evidence="7" id="KW-0131">Cell cycle</keyword>
<dbReference type="InterPro" id="IPR050487">
    <property type="entry name" value="FtsQ_DivIB"/>
</dbReference>
<dbReference type="Gene3D" id="3.10.20.310">
    <property type="entry name" value="membrane protein fhac"/>
    <property type="match status" value="1"/>
</dbReference>
<keyword evidence="5" id="KW-1133">Transmembrane helix</keyword>
<organism evidence="9 10">
    <name type="scientific">Aerophobetes bacterium</name>
    <dbReference type="NCBI Taxonomy" id="2030807"/>
    <lineage>
        <taxon>Bacteria</taxon>
        <taxon>Candidatus Aerophobota</taxon>
    </lineage>
</organism>
<keyword evidence="2" id="KW-1003">Cell membrane</keyword>
<proteinExistence type="predicted"/>
<dbReference type="PROSITE" id="PS51779">
    <property type="entry name" value="POTRA"/>
    <property type="match status" value="1"/>
</dbReference>
<dbReference type="PANTHER" id="PTHR37820:SF1">
    <property type="entry name" value="CELL DIVISION PROTEIN FTSQ"/>
    <property type="match status" value="1"/>
</dbReference>
<evidence type="ECO:0000256" key="7">
    <source>
        <dbReference type="ARBA" id="ARBA00023306"/>
    </source>
</evidence>
<dbReference type="InterPro" id="IPR045335">
    <property type="entry name" value="FtsQ_C_sf"/>
</dbReference>
<feature type="domain" description="POTRA" evidence="8">
    <location>
        <begin position="34"/>
        <end position="102"/>
    </location>
</feature>
<accession>A0A497E341</accession>
<dbReference type="PANTHER" id="PTHR37820">
    <property type="entry name" value="CELL DIVISION PROTEIN DIVIB"/>
    <property type="match status" value="1"/>
</dbReference>
<dbReference type="GO" id="GO:0005886">
    <property type="term" value="C:plasma membrane"/>
    <property type="evidence" value="ECO:0007669"/>
    <property type="project" value="TreeGrafter"/>
</dbReference>
<dbReference type="Proteomes" id="UP000279422">
    <property type="component" value="Unassembled WGS sequence"/>
</dbReference>
<sequence>MFGERKKKGIFFFLAFLLLMGIVIGRYVFTTPYFKLKEIQVRGERRLSEATILRWADISPRKCIFGISLREISRRIESNPRVKRAQVKRFFPSGILIEVEEREPLAYLLYQDLLWEVDEEGIVLGKADSPRDLPVITGVRSFSQKKRISSGIKIIKAFKRTGLPLSEVNVEDEEKMIAYLRKIKVYLGKGEHLEYLSYLPFIIADLKDKRISYIDLRFNGQVAVGLK</sequence>
<evidence type="ECO:0000256" key="2">
    <source>
        <dbReference type="ARBA" id="ARBA00022475"/>
    </source>
</evidence>
<keyword evidence="3" id="KW-0132">Cell division</keyword>
<evidence type="ECO:0000256" key="6">
    <source>
        <dbReference type="ARBA" id="ARBA00023136"/>
    </source>
</evidence>
<evidence type="ECO:0000256" key="3">
    <source>
        <dbReference type="ARBA" id="ARBA00022618"/>
    </source>
</evidence>
<evidence type="ECO:0000256" key="4">
    <source>
        <dbReference type="ARBA" id="ARBA00022692"/>
    </source>
</evidence>
<evidence type="ECO:0000256" key="1">
    <source>
        <dbReference type="ARBA" id="ARBA00004370"/>
    </source>
</evidence>
<evidence type="ECO:0000313" key="9">
    <source>
        <dbReference type="EMBL" id="RLE08292.1"/>
    </source>
</evidence>
<dbReference type="InterPro" id="IPR013685">
    <property type="entry name" value="POTRA_FtsQ_type"/>
</dbReference>
<dbReference type="AlphaFoldDB" id="A0A497E341"/>
<keyword evidence="4" id="KW-0812">Transmembrane</keyword>
<dbReference type="Gene3D" id="3.40.50.11690">
    <property type="entry name" value="Cell division protein FtsQ/DivIB"/>
    <property type="match status" value="1"/>
</dbReference>
<dbReference type="GO" id="GO:0051301">
    <property type="term" value="P:cell division"/>
    <property type="evidence" value="ECO:0007669"/>
    <property type="project" value="UniProtKB-KW"/>
</dbReference>
<comment type="caution">
    <text evidence="9">The sequence shown here is derived from an EMBL/GenBank/DDBJ whole genome shotgun (WGS) entry which is preliminary data.</text>
</comment>
<dbReference type="EMBL" id="QMPZ01000106">
    <property type="protein sequence ID" value="RLE08292.1"/>
    <property type="molecule type" value="Genomic_DNA"/>
</dbReference>
<dbReference type="InterPro" id="IPR034746">
    <property type="entry name" value="POTRA"/>
</dbReference>
<evidence type="ECO:0000256" key="5">
    <source>
        <dbReference type="ARBA" id="ARBA00022989"/>
    </source>
</evidence>
<dbReference type="InterPro" id="IPR005548">
    <property type="entry name" value="Cell_div_FtsQ/DivIB_C"/>
</dbReference>
<gene>
    <name evidence="9" type="ORF">DRJ00_06575</name>
</gene>